<protein>
    <recommendedName>
        <fullName evidence="7">NADAR domain-containing protein</fullName>
    </recommendedName>
</protein>
<gene>
    <name evidence="5" type="ORF">PECAL_5P21570</name>
</gene>
<dbReference type="InterPro" id="IPR000504">
    <property type="entry name" value="RRM_dom"/>
</dbReference>
<dbReference type="InterPro" id="IPR012816">
    <property type="entry name" value="NADAR"/>
</dbReference>
<proteinExistence type="predicted"/>
<evidence type="ECO:0008006" key="7">
    <source>
        <dbReference type="Google" id="ProtNLM"/>
    </source>
</evidence>
<feature type="domain" description="RRM" evidence="4">
    <location>
        <begin position="377"/>
        <end position="445"/>
    </location>
</feature>
<dbReference type="InterPro" id="IPR035979">
    <property type="entry name" value="RBD_domain_sf"/>
</dbReference>
<dbReference type="Gene3D" id="3.30.70.330">
    <property type="match status" value="1"/>
</dbReference>
<dbReference type="InterPro" id="IPR037238">
    <property type="entry name" value="YbiA-like_sf"/>
</dbReference>
<accession>A0A8J2SUY6</accession>
<dbReference type="Gene3D" id="2.60.200.20">
    <property type="match status" value="1"/>
</dbReference>
<dbReference type="SUPFAM" id="SSF54928">
    <property type="entry name" value="RNA-binding domain, RBD"/>
    <property type="match status" value="1"/>
</dbReference>
<comment type="caution">
    <text evidence="5">The sequence shown here is derived from an EMBL/GenBank/DDBJ whole genome shotgun (WGS) entry which is preliminary data.</text>
</comment>
<dbReference type="SUPFAM" id="SSF49879">
    <property type="entry name" value="SMAD/FHA domain"/>
    <property type="match status" value="1"/>
</dbReference>
<dbReference type="Proteomes" id="UP000789595">
    <property type="component" value="Unassembled WGS sequence"/>
</dbReference>
<dbReference type="PROSITE" id="PS50102">
    <property type="entry name" value="RRM"/>
    <property type="match status" value="1"/>
</dbReference>
<dbReference type="OrthoDB" id="206452at2759"/>
<dbReference type="PANTHER" id="PTHR23308">
    <property type="entry name" value="NUCLEAR INHIBITOR OF PROTEIN PHOSPHATASE-1"/>
    <property type="match status" value="1"/>
</dbReference>
<dbReference type="GO" id="GO:0003723">
    <property type="term" value="F:RNA binding"/>
    <property type="evidence" value="ECO:0007669"/>
    <property type="project" value="UniProtKB-UniRule"/>
</dbReference>
<dbReference type="AlphaFoldDB" id="A0A8J2SUY6"/>
<keyword evidence="1" id="KW-0694">RNA-binding</keyword>
<dbReference type="Gene3D" id="1.10.357.40">
    <property type="entry name" value="YbiA-like"/>
    <property type="match status" value="1"/>
</dbReference>
<evidence type="ECO:0000313" key="6">
    <source>
        <dbReference type="Proteomes" id="UP000789595"/>
    </source>
</evidence>
<dbReference type="EMBL" id="CAKKNE010000005">
    <property type="protein sequence ID" value="CAH0377619.1"/>
    <property type="molecule type" value="Genomic_DNA"/>
</dbReference>
<dbReference type="SUPFAM" id="SSF143990">
    <property type="entry name" value="YbiA-like"/>
    <property type="match status" value="1"/>
</dbReference>
<dbReference type="CDD" id="cd15457">
    <property type="entry name" value="NADAR"/>
    <property type="match status" value="1"/>
</dbReference>
<dbReference type="InterPro" id="IPR000253">
    <property type="entry name" value="FHA_dom"/>
</dbReference>
<dbReference type="InterPro" id="IPR012677">
    <property type="entry name" value="Nucleotide-bd_a/b_plait_sf"/>
</dbReference>
<dbReference type="PROSITE" id="PS50006">
    <property type="entry name" value="FHA_DOMAIN"/>
    <property type="match status" value="1"/>
</dbReference>
<feature type="region of interest" description="Disordered" evidence="2">
    <location>
        <begin position="1"/>
        <end position="20"/>
    </location>
</feature>
<dbReference type="SMART" id="SM00360">
    <property type="entry name" value="RRM"/>
    <property type="match status" value="1"/>
</dbReference>
<dbReference type="Pfam" id="PF00498">
    <property type="entry name" value="FHA"/>
    <property type="match status" value="1"/>
</dbReference>
<evidence type="ECO:0000259" key="4">
    <source>
        <dbReference type="PROSITE" id="PS50102"/>
    </source>
</evidence>
<evidence type="ECO:0000259" key="3">
    <source>
        <dbReference type="PROSITE" id="PS50006"/>
    </source>
</evidence>
<keyword evidence="6" id="KW-1185">Reference proteome</keyword>
<evidence type="ECO:0000256" key="1">
    <source>
        <dbReference type="PROSITE-ProRule" id="PRU00176"/>
    </source>
</evidence>
<feature type="domain" description="FHA" evidence="3">
    <location>
        <begin position="267"/>
        <end position="315"/>
    </location>
</feature>
<sequence>MSSQPWGDKRWSRETKRRRLAQARAVMDQIDEKYKTKEEEQYLDPDKGFAELRDPTAPRPIADDKDAIKSFKGDFAFLAPDAKCRVAVPSAFGPVALDDDVPPDSKPYPSLEHAFQAVRSGDGVSVRACATARDAKRVGAKAFKKRSDQDAFREKAVDVMDALVRDRFVRADRDALCATGTRRLRHGNDFGDGYWGLKGDGSGRNELGKALERCRDLCQNEKNFWLAWCSDRVSNIDERDSAFDACWRREGDQKLQMLPAVEEALSLVLGRREDSPLPLDHASISRFHACAVNACPGTEEYALVDLGSSHGTFVHRKGRSPKRLEPFVFYRLSKRDEVQFGASSKRFRLVADCERRRRKAERLAGRMAAAPDDEQQRTIVVRSLAYEADEADVKKLFRHIPDVVVTLGRGSATVVLPSKNDVTRALACDLEEVKGRKVRVRRAED</sequence>
<evidence type="ECO:0000256" key="2">
    <source>
        <dbReference type="SAM" id="MobiDB-lite"/>
    </source>
</evidence>
<name>A0A8J2SUY6_9STRA</name>
<dbReference type="SMART" id="SM00240">
    <property type="entry name" value="FHA"/>
    <property type="match status" value="1"/>
</dbReference>
<reference evidence="5" key="1">
    <citation type="submission" date="2021-11" db="EMBL/GenBank/DDBJ databases">
        <authorList>
            <consortium name="Genoscope - CEA"/>
            <person name="William W."/>
        </authorList>
    </citation>
    <scope>NUCLEOTIDE SEQUENCE</scope>
</reference>
<organism evidence="5 6">
    <name type="scientific">Pelagomonas calceolata</name>
    <dbReference type="NCBI Taxonomy" id="35677"/>
    <lineage>
        <taxon>Eukaryota</taxon>
        <taxon>Sar</taxon>
        <taxon>Stramenopiles</taxon>
        <taxon>Ochrophyta</taxon>
        <taxon>Pelagophyceae</taxon>
        <taxon>Pelagomonadales</taxon>
        <taxon>Pelagomonadaceae</taxon>
        <taxon>Pelagomonas</taxon>
    </lineage>
</organism>
<dbReference type="InterPro" id="IPR050923">
    <property type="entry name" value="Cell_Proc_Reg/RNA_Proc"/>
</dbReference>
<feature type="region of interest" description="Disordered" evidence="2">
    <location>
        <begin position="36"/>
        <end position="63"/>
    </location>
</feature>
<evidence type="ECO:0000313" key="5">
    <source>
        <dbReference type="EMBL" id="CAH0377619.1"/>
    </source>
</evidence>
<dbReference type="InterPro" id="IPR008984">
    <property type="entry name" value="SMAD_FHA_dom_sf"/>
</dbReference>